<name>A0AAD1RQA3_PELCU</name>
<dbReference type="AlphaFoldDB" id="A0AAD1RQA3"/>
<feature type="region of interest" description="Disordered" evidence="1">
    <location>
        <begin position="169"/>
        <end position="210"/>
    </location>
</feature>
<sequence length="210" mass="22628">MLAGCKSPRLLGKSANIGQQPTKLSRKRPGKTWHKFLECPGAARAPEIGWIWGLRTEAYPGGAHTAAASLSIPATVNKNLSASPRREHLTSTSYHQDRGPPLEETPSTYNSSATQLPAPGRCGLHNATPILTLRLGNTTIATLGYYTRLRALGNLVDFGCQWRKPINSMHNASNTSCPTSPRSQGRHKPRNSPLTASPKDTLAALTATRT</sequence>
<evidence type="ECO:0000256" key="1">
    <source>
        <dbReference type="SAM" id="MobiDB-lite"/>
    </source>
</evidence>
<feature type="compositionally biased region" description="Polar residues" evidence="1">
    <location>
        <begin position="169"/>
        <end position="183"/>
    </location>
</feature>
<organism evidence="2 3">
    <name type="scientific">Pelobates cultripes</name>
    <name type="common">Western spadefoot toad</name>
    <dbReference type="NCBI Taxonomy" id="61616"/>
    <lineage>
        <taxon>Eukaryota</taxon>
        <taxon>Metazoa</taxon>
        <taxon>Chordata</taxon>
        <taxon>Craniata</taxon>
        <taxon>Vertebrata</taxon>
        <taxon>Euteleostomi</taxon>
        <taxon>Amphibia</taxon>
        <taxon>Batrachia</taxon>
        <taxon>Anura</taxon>
        <taxon>Pelobatoidea</taxon>
        <taxon>Pelobatidae</taxon>
        <taxon>Pelobates</taxon>
    </lineage>
</organism>
<dbReference type="EMBL" id="OW240914">
    <property type="protein sequence ID" value="CAH2276447.1"/>
    <property type="molecule type" value="Genomic_DNA"/>
</dbReference>
<gene>
    <name evidence="2" type="ORF">PECUL_23A038474</name>
</gene>
<dbReference type="Proteomes" id="UP001295444">
    <property type="component" value="Chromosome 03"/>
</dbReference>
<protein>
    <submittedName>
        <fullName evidence="2">Uncharacterized protein</fullName>
    </submittedName>
</protein>
<feature type="region of interest" description="Disordered" evidence="1">
    <location>
        <begin position="80"/>
        <end position="113"/>
    </location>
</feature>
<evidence type="ECO:0000313" key="2">
    <source>
        <dbReference type="EMBL" id="CAH2276447.1"/>
    </source>
</evidence>
<feature type="compositionally biased region" description="Basic and acidic residues" evidence="1">
    <location>
        <begin position="84"/>
        <end position="101"/>
    </location>
</feature>
<accession>A0AAD1RQA3</accession>
<feature type="region of interest" description="Disordered" evidence="1">
    <location>
        <begin position="1"/>
        <end position="29"/>
    </location>
</feature>
<proteinExistence type="predicted"/>
<evidence type="ECO:0000313" key="3">
    <source>
        <dbReference type="Proteomes" id="UP001295444"/>
    </source>
</evidence>
<keyword evidence="3" id="KW-1185">Reference proteome</keyword>
<reference evidence="2" key="1">
    <citation type="submission" date="2022-03" db="EMBL/GenBank/DDBJ databases">
        <authorList>
            <person name="Alioto T."/>
            <person name="Alioto T."/>
            <person name="Gomez Garrido J."/>
        </authorList>
    </citation>
    <scope>NUCLEOTIDE SEQUENCE</scope>
</reference>